<dbReference type="AlphaFoldDB" id="A0A1F5UUT1"/>
<dbReference type="Proteomes" id="UP000179157">
    <property type="component" value="Unassembled WGS sequence"/>
</dbReference>
<evidence type="ECO:0000256" key="1">
    <source>
        <dbReference type="SAM" id="Phobius"/>
    </source>
</evidence>
<keyword evidence="1" id="KW-0472">Membrane</keyword>
<dbReference type="EMBL" id="MFGX01000069">
    <property type="protein sequence ID" value="OGF54924.1"/>
    <property type="molecule type" value="Genomic_DNA"/>
</dbReference>
<proteinExistence type="predicted"/>
<accession>A0A1F5UUT1</accession>
<evidence type="ECO:0000313" key="2">
    <source>
        <dbReference type="EMBL" id="OGF54924.1"/>
    </source>
</evidence>
<sequence>MNAKGWGILLGVLAITAAIIVLWPAQDPLAGVQTVAITGPDGQKPGLASEILSGLQIALDDHHIQIVAETSEADAVVMIEPKAVDMRIDEQGFRARIRCLVTREDGRQYEMDLYITADGTGVTAKLESHKFWELWK</sequence>
<name>A0A1F5UUT1_FRAXR</name>
<keyword evidence="1" id="KW-1133">Transmembrane helix</keyword>
<keyword evidence="1" id="KW-0812">Transmembrane</keyword>
<protein>
    <submittedName>
        <fullName evidence="2">Uncharacterized protein</fullName>
    </submittedName>
</protein>
<organism evidence="2 3">
    <name type="scientific">Fraserbacteria sp. (strain RBG_16_55_9)</name>
    <dbReference type="NCBI Taxonomy" id="1817864"/>
    <lineage>
        <taxon>Bacteria</taxon>
        <taxon>Candidatus Fraseribacteriota</taxon>
    </lineage>
</organism>
<reference evidence="2 3" key="1">
    <citation type="journal article" date="2016" name="Nat. Commun.">
        <title>Thousands of microbial genomes shed light on interconnected biogeochemical processes in an aquifer system.</title>
        <authorList>
            <person name="Anantharaman K."/>
            <person name="Brown C.T."/>
            <person name="Hug L.A."/>
            <person name="Sharon I."/>
            <person name="Castelle C.J."/>
            <person name="Probst A.J."/>
            <person name="Thomas B.C."/>
            <person name="Singh A."/>
            <person name="Wilkins M.J."/>
            <person name="Karaoz U."/>
            <person name="Brodie E.L."/>
            <person name="Williams K.H."/>
            <person name="Hubbard S.S."/>
            <person name="Banfield J.F."/>
        </authorList>
    </citation>
    <scope>NUCLEOTIDE SEQUENCE [LARGE SCALE GENOMIC DNA]</scope>
    <source>
        <strain evidence="3">RBG_16_55_9</strain>
    </source>
</reference>
<gene>
    <name evidence="2" type="ORF">A2Z21_08265</name>
</gene>
<feature type="transmembrane region" description="Helical" evidence="1">
    <location>
        <begin position="6"/>
        <end position="25"/>
    </location>
</feature>
<comment type="caution">
    <text evidence="2">The sequence shown here is derived from an EMBL/GenBank/DDBJ whole genome shotgun (WGS) entry which is preliminary data.</text>
</comment>
<evidence type="ECO:0000313" key="3">
    <source>
        <dbReference type="Proteomes" id="UP000179157"/>
    </source>
</evidence>